<feature type="region of interest" description="Disordered" evidence="17">
    <location>
        <begin position="110"/>
        <end position="135"/>
    </location>
</feature>
<evidence type="ECO:0000256" key="4">
    <source>
        <dbReference type="ARBA" id="ARBA00022695"/>
    </source>
</evidence>
<dbReference type="EMBL" id="BQNB010019540">
    <property type="protein sequence ID" value="GJT86364.1"/>
    <property type="molecule type" value="Genomic_DNA"/>
</dbReference>
<evidence type="ECO:0000256" key="11">
    <source>
        <dbReference type="ARBA" id="ARBA00022908"/>
    </source>
</evidence>
<dbReference type="CDD" id="cd09274">
    <property type="entry name" value="RNase_HI_RT_Ty3"/>
    <property type="match status" value="1"/>
</dbReference>
<keyword evidence="3" id="KW-0808">Transferase</keyword>
<proteinExistence type="predicted"/>
<keyword evidence="11" id="KW-0229">DNA integration</keyword>
<dbReference type="InterPro" id="IPR056924">
    <property type="entry name" value="SH3_Tf2-1"/>
</dbReference>
<dbReference type="PANTHER" id="PTHR37984">
    <property type="entry name" value="PROTEIN CBG26694"/>
    <property type="match status" value="1"/>
</dbReference>
<protein>
    <recommendedName>
        <fullName evidence="1">RNA-directed DNA polymerase</fullName>
        <ecNumber evidence="1">2.7.7.49</ecNumber>
    </recommendedName>
</protein>
<dbReference type="PROSITE" id="PS50994">
    <property type="entry name" value="INTEGRASE"/>
    <property type="match status" value="1"/>
</dbReference>
<reference evidence="19" key="1">
    <citation type="journal article" date="2022" name="Int. J. Mol. Sci.">
        <title>Draft Genome of Tanacetum Coccineum: Genomic Comparison of Closely Related Tanacetum-Family Plants.</title>
        <authorList>
            <person name="Yamashiro T."/>
            <person name="Shiraishi A."/>
            <person name="Nakayama K."/>
            <person name="Satake H."/>
        </authorList>
    </citation>
    <scope>NUCLEOTIDE SEQUENCE</scope>
</reference>
<dbReference type="InterPro" id="IPR041588">
    <property type="entry name" value="Integrase_H2C2"/>
</dbReference>
<dbReference type="Gene3D" id="3.30.420.10">
    <property type="entry name" value="Ribonuclease H-like superfamily/Ribonuclease H"/>
    <property type="match status" value="1"/>
</dbReference>
<evidence type="ECO:0000256" key="1">
    <source>
        <dbReference type="ARBA" id="ARBA00012493"/>
    </source>
</evidence>
<name>A0ABQ5HET3_9ASTR</name>
<dbReference type="SUPFAM" id="SSF53098">
    <property type="entry name" value="Ribonuclease H-like"/>
    <property type="match status" value="1"/>
</dbReference>
<comment type="caution">
    <text evidence="19">The sequence shown here is derived from an EMBL/GenBank/DDBJ whole genome shotgun (WGS) entry which is preliminary data.</text>
</comment>
<feature type="domain" description="Integrase catalytic" evidence="18">
    <location>
        <begin position="1033"/>
        <end position="1196"/>
    </location>
</feature>
<keyword evidence="9" id="KW-0378">Hydrolase</keyword>
<dbReference type="InterPro" id="IPR041373">
    <property type="entry name" value="RT_RNaseH"/>
</dbReference>
<dbReference type="SUPFAM" id="SSF50630">
    <property type="entry name" value="Acid proteases"/>
    <property type="match status" value="1"/>
</dbReference>
<dbReference type="Gene3D" id="1.10.340.70">
    <property type="match status" value="1"/>
</dbReference>
<evidence type="ECO:0000256" key="15">
    <source>
        <dbReference type="ARBA" id="ARBA00023172"/>
    </source>
</evidence>
<dbReference type="InterPro" id="IPR043128">
    <property type="entry name" value="Rev_trsase/Diguanyl_cyclase"/>
</dbReference>
<keyword evidence="12 19" id="KW-0695">RNA-directed DNA polymerase</keyword>
<evidence type="ECO:0000256" key="17">
    <source>
        <dbReference type="SAM" id="MobiDB-lite"/>
    </source>
</evidence>
<evidence type="ECO:0000313" key="20">
    <source>
        <dbReference type="Proteomes" id="UP001151760"/>
    </source>
</evidence>
<organism evidence="19 20">
    <name type="scientific">Tanacetum coccineum</name>
    <dbReference type="NCBI Taxonomy" id="301880"/>
    <lineage>
        <taxon>Eukaryota</taxon>
        <taxon>Viridiplantae</taxon>
        <taxon>Streptophyta</taxon>
        <taxon>Embryophyta</taxon>
        <taxon>Tracheophyta</taxon>
        <taxon>Spermatophyta</taxon>
        <taxon>Magnoliopsida</taxon>
        <taxon>eudicotyledons</taxon>
        <taxon>Gunneridae</taxon>
        <taxon>Pentapetalae</taxon>
        <taxon>asterids</taxon>
        <taxon>campanulids</taxon>
        <taxon>Asterales</taxon>
        <taxon>Asteraceae</taxon>
        <taxon>Asteroideae</taxon>
        <taxon>Anthemideae</taxon>
        <taxon>Anthemidinae</taxon>
        <taxon>Tanacetum</taxon>
    </lineage>
</organism>
<dbReference type="GO" id="GO:0003964">
    <property type="term" value="F:RNA-directed DNA polymerase activity"/>
    <property type="evidence" value="ECO:0007669"/>
    <property type="project" value="UniProtKB-KW"/>
</dbReference>
<dbReference type="InterPro" id="IPR021109">
    <property type="entry name" value="Peptidase_aspartic_dom_sf"/>
</dbReference>
<evidence type="ECO:0000256" key="14">
    <source>
        <dbReference type="ARBA" id="ARBA00023125"/>
    </source>
</evidence>
<gene>
    <name evidence="19" type="ORF">Tco_1068081</name>
</gene>
<keyword evidence="2" id="KW-0645">Protease</keyword>
<keyword evidence="16" id="KW-0175">Coiled coil</keyword>
<dbReference type="Pfam" id="PF17921">
    <property type="entry name" value="Integrase_H2C2"/>
    <property type="match status" value="1"/>
</dbReference>
<keyword evidence="14" id="KW-0238">DNA-binding</keyword>
<dbReference type="InterPro" id="IPR001584">
    <property type="entry name" value="Integrase_cat-core"/>
</dbReference>
<dbReference type="InterPro" id="IPR012337">
    <property type="entry name" value="RNaseH-like_sf"/>
</dbReference>
<dbReference type="SUPFAM" id="SSF56672">
    <property type="entry name" value="DNA/RNA polymerases"/>
    <property type="match status" value="1"/>
</dbReference>
<keyword evidence="8" id="KW-0255">Endonuclease</keyword>
<dbReference type="Pfam" id="PF24626">
    <property type="entry name" value="SH3_Tf2-1"/>
    <property type="match status" value="1"/>
</dbReference>
<keyword evidence="13" id="KW-0239">DNA-directed DNA polymerase</keyword>
<dbReference type="InterPro" id="IPR036397">
    <property type="entry name" value="RNaseH_sf"/>
</dbReference>
<dbReference type="EC" id="2.7.7.49" evidence="1"/>
<evidence type="ECO:0000256" key="13">
    <source>
        <dbReference type="ARBA" id="ARBA00022932"/>
    </source>
</evidence>
<dbReference type="PANTHER" id="PTHR37984:SF5">
    <property type="entry name" value="PROTEIN NYNRIN-LIKE"/>
    <property type="match status" value="1"/>
</dbReference>
<evidence type="ECO:0000256" key="2">
    <source>
        <dbReference type="ARBA" id="ARBA00022670"/>
    </source>
</evidence>
<keyword evidence="7" id="KW-0064">Aspartyl protease</keyword>
<dbReference type="Pfam" id="PF03732">
    <property type="entry name" value="Retrotrans_gag"/>
    <property type="match status" value="1"/>
</dbReference>
<keyword evidence="4" id="KW-0548">Nucleotidyltransferase</keyword>
<evidence type="ECO:0000313" key="19">
    <source>
        <dbReference type="EMBL" id="GJT86364.1"/>
    </source>
</evidence>
<dbReference type="Pfam" id="PF17917">
    <property type="entry name" value="RT_RNaseH"/>
    <property type="match status" value="1"/>
</dbReference>
<accession>A0ABQ5HET3</accession>
<reference evidence="19" key="2">
    <citation type="submission" date="2022-01" db="EMBL/GenBank/DDBJ databases">
        <authorList>
            <person name="Yamashiro T."/>
            <person name="Shiraishi A."/>
            <person name="Satake H."/>
            <person name="Nakayama K."/>
        </authorList>
    </citation>
    <scope>NUCLEOTIDE SEQUENCE</scope>
</reference>
<dbReference type="Gene3D" id="2.40.70.10">
    <property type="entry name" value="Acid Proteases"/>
    <property type="match status" value="1"/>
</dbReference>
<dbReference type="CDD" id="cd00303">
    <property type="entry name" value="retropepsin_like"/>
    <property type="match status" value="1"/>
</dbReference>
<dbReference type="Proteomes" id="UP001151760">
    <property type="component" value="Unassembled WGS sequence"/>
</dbReference>
<evidence type="ECO:0000256" key="8">
    <source>
        <dbReference type="ARBA" id="ARBA00022759"/>
    </source>
</evidence>
<dbReference type="Gene3D" id="3.30.70.270">
    <property type="match status" value="1"/>
</dbReference>
<feature type="coiled-coil region" evidence="16">
    <location>
        <begin position="138"/>
        <end position="201"/>
    </location>
</feature>
<dbReference type="InterPro" id="IPR005162">
    <property type="entry name" value="Retrotrans_gag_dom"/>
</dbReference>
<sequence length="1326" mass="152147">MSSLNHPTSNIEDAFSSNFLDCISASPDYSPASPGNTYSSSSNNSFGLVPIASPTLLLFHNDPYMKVMQAYYAKESPIRPPTIMPPSLMLSPIFNPQEFFLPEELLPPKKRGCDRSSSSTATLPQEFKMGESSRKTSLERYEEQIEEILNHLDELSLDRIEHMEDKIKGLGKGRVIIQQDFDNLETELQEARTQIAKLQRKMPPKRTSTSEAPAMTQAAIRKLVADTRTGNYKEFISYQPFYFNGTKGVIGLIRWFERTESVFSCSNCAEENKVTFATGVLTDDALSWWNAYTQLIGIEQANKITWTKLKRLLTNKYCPRTEVRIMEDEFYNLTIKGNDLKTYVRRFQELAVLCPNMVPNTEKLMEVFIEGLPRSIKGNVTASKPQTLEEAITITQRLMDQDLAMSSVRLATGEKGHYNYQCSKANNSAHGRAYLLRDKNAHRDPNVVTGTFLLNQHLARVLFDSGADKSFVSIILASMLNILPITLDTTYDIEMANGNLVGTNTVIQGCTLILLNQPFEIDLMPIKLGSFDVVIGMDWLSKYHARIICDEKVVHIPINGETLIIRVMEKKSDEKRLEDIPVVREFPEVFLEDLLGLPPVRQVEFQIDLIPGAAPVARAPYRLAPSEMQELSSQLQELADRGSSVYSKINLRSGYHQLRVRVKIFPKLLSERVSIDDILIYSRYKEELANHLRIILELLKKEKLYVKFSKCDFWISIVQFLGHLIDSQGLHVDPAKIEAIAKSLTELTQKNKKYIWGKDQESAFQLLKQKLCEAPILALPEGNDDFVVYCDASLQGLGAVLMQREKVIAYASRQLKPHEENYTTHDLELGAVVFALKIWRHYLYGTKCTVFTDHKSLQHILDQKELNMRQRHWLELLTDYDYEIRYHLGKENVMADSLSRIKPHQVRSLVMTIHSKFLSQILQAQNEALKEENLKAENLRGMNKAFEIRPDGTGCIKNRSWLPLFEGLRDLIMHESHKLKYSIHPGSDKMYQDLNKLYWWPNMKAIIAEYVGKCLTCSRVKAECQKPSGLLVQPEIPIWKWERIKMDFITKLPKTSNGHDTIWVIVDRLTKSAHFIPTRETDSMETLTRLYIKEVVSRHGVPISIILARDSHFTSRFWQSLQSALGTQLDMSTAYHPETDGQSKRTIQTLKDMLRACVIDFGKGWERHLPLVEFSYNNSYHASIKATPFEALYGVIHFGKRGKLNPRYIGPFKILKQIGPVAYKLKLPEKLKNVHNTFHVSNLKKCLSDESLVIPMKELRLDDKLNFVEEPVEIMDREVKQPKQSRIPIVKVRWNSKRGPEFTWEREDQIRAKYPHLFSNITLTSN</sequence>
<evidence type="ECO:0000256" key="6">
    <source>
        <dbReference type="ARBA" id="ARBA00022723"/>
    </source>
</evidence>
<evidence type="ECO:0000256" key="3">
    <source>
        <dbReference type="ARBA" id="ARBA00022679"/>
    </source>
</evidence>
<keyword evidence="5" id="KW-0540">Nuclease</keyword>
<keyword evidence="15" id="KW-0233">DNA recombination</keyword>
<evidence type="ECO:0000256" key="5">
    <source>
        <dbReference type="ARBA" id="ARBA00022722"/>
    </source>
</evidence>
<keyword evidence="6" id="KW-0479">Metal-binding</keyword>
<dbReference type="InterPro" id="IPR050951">
    <property type="entry name" value="Retrovirus_Pol_polyprotein"/>
</dbReference>
<evidence type="ECO:0000256" key="10">
    <source>
        <dbReference type="ARBA" id="ARBA00022842"/>
    </source>
</evidence>
<keyword evidence="20" id="KW-1185">Reference proteome</keyword>
<keyword evidence="10" id="KW-0460">Magnesium</keyword>
<dbReference type="Pfam" id="PF08284">
    <property type="entry name" value="RVP_2"/>
    <property type="match status" value="1"/>
</dbReference>
<evidence type="ECO:0000256" key="9">
    <source>
        <dbReference type="ARBA" id="ARBA00022801"/>
    </source>
</evidence>
<evidence type="ECO:0000259" key="18">
    <source>
        <dbReference type="PROSITE" id="PS50994"/>
    </source>
</evidence>
<dbReference type="Gene3D" id="3.10.20.370">
    <property type="match status" value="1"/>
</dbReference>
<evidence type="ECO:0000256" key="12">
    <source>
        <dbReference type="ARBA" id="ARBA00022918"/>
    </source>
</evidence>
<evidence type="ECO:0000256" key="7">
    <source>
        <dbReference type="ARBA" id="ARBA00022750"/>
    </source>
</evidence>
<dbReference type="InterPro" id="IPR043502">
    <property type="entry name" value="DNA/RNA_pol_sf"/>
</dbReference>
<evidence type="ECO:0000256" key="16">
    <source>
        <dbReference type="SAM" id="Coils"/>
    </source>
</evidence>